<dbReference type="AlphaFoldDB" id="A0A4C1YBU1"/>
<comment type="subcellular location">
    <subcellularLocation>
        <location evidence="1">Nucleus</location>
    </subcellularLocation>
</comment>
<keyword evidence="5" id="KW-0677">Repeat</keyword>
<evidence type="ECO:0000313" key="13">
    <source>
        <dbReference type="Proteomes" id="UP000299102"/>
    </source>
</evidence>
<dbReference type="Proteomes" id="UP000299102">
    <property type="component" value="Unassembled WGS sequence"/>
</dbReference>
<gene>
    <name evidence="12" type="primary">Crnkl1</name>
    <name evidence="12" type="ORF">EVAR_53897_1</name>
</gene>
<evidence type="ECO:0000256" key="9">
    <source>
        <dbReference type="SAM" id="MobiDB-lite"/>
    </source>
</evidence>
<comment type="caution">
    <text evidence="12">The sequence shown here is derived from an EMBL/GenBank/DDBJ whole genome shotgun (WGS) entry which is preliminary data.</text>
</comment>
<reference evidence="12 13" key="1">
    <citation type="journal article" date="2019" name="Commun. Biol.">
        <title>The bagworm genome reveals a unique fibroin gene that provides high tensile strength.</title>
        <authorList>
            <person name="Kono N."/>
            <person name="Nakamura H."/>
            <person name="Ohtoshi R."/>
            <person name="Tomita M."/>
            <person name="Numata K."/>
            <person name="Arakawa K."/>
        </authorList>
    </citation>
    <scope>NUCLEOTIDE SEQUENCE [LARGE SCALE GENOMIC DNA]</scope>
</reference>
<organism evidence="12 13">
    <name type="scientific">Eumeta variegata</name>
    <name type="common">Bagworm moth</name>
    <name type="synonym">Eumeta japonica</name>
    <dbReference type="NCBI Taxonomy" id="151549"/>
    <lineage>
        <taxon>Eukaryota</taxon>
        <taxon>Metazoa</taxon>
        <taxon>Ecdysozoa</taxon>
        <taxon>Arthropoda</taxon>
        <taxon>Hexapoda</taxon>
        <taxon>Insecta</taxon>
        <taxon>Pterygota</taxon>
        <taxon>Neoptera</taxon>
        <taxon>Endopterygota</taxon>
        <taxon>Lepidoptera</taxon>
        <taxon>Glossata</taxon>
        <taxon>Ditrysia</taxon>
        <taxon>Tineoidea</taxon>
        <taxon>Psychidae</taxon>
        <taxon>Oiketicinae</taxon>
        <taxon>Eumeta</taxon>
    </lineage>
</organism>
<evidence type="ECO:0000256" key="2">
    <source>
        <dbReference type="ARBA" id="ARBA00008644"/>
    </source>
</evidence>
<proteinExistence type="inferred from homology"/>
<dbReference type="Pfam" id="PF23231">
    <property type="entry name" value="HAT_Syf1_CNRKL1_C"/>
    <property type="match status" value="1"/>
</dbReference>
<dbReference type="GO" id="GO:0000974">
    <property type="term" value="C:Prp19 complex"/>
    <property type="evidence" value="ECO:0007669"/>
    <property type="project" value="TreeGrafter"/>
</dbReference>
<dbReference type="InterPro" id="IPR003107">
    <property type="entry name" value="HAT"/>
</dbReference>
<feature type="domain" description="Pre-mRNA-splicing factor Syf1-like N-terminal HAT-repeats" evidence="11">
    <location>
        <begin position="118"/>
        <end position="263"/>
    </location>
</feature>
<dbReference type="InterPro" id="IPR055430">
    <property type="entry name" value="HAT_Syf1_CNRKL1_C"/>
</dbReference>
<accession>A0A4C1YBU1</accession>
<dbReference type="SUPFAM" id="SSF48452">
    <property type="entry name" value="TPR-like"/>
    <property type="match status" value="2"/>
</dbReference>
<dbReference type="FunFam" id="1.25.40.10:FF:000072">
    <property type="entry name" value="Crooked neck-like protein 1"/>
    <property type="match status" value="1"/>
</dbReference>
<evidence type="ECO:0000256" key="3">
    <source>
        <dbReference type="ARBA" id="ARBA00022664"/>
    </source>
</evidence>
<dbReference type="PANTHER" id="PTHR11246">
    <property type="entry name" value="PRE-MRNA SPLICING FACTOR"/>
    <property type="match status" value="1"/>
</dbReference>
<comment type="similarity">
    <text evidence="2">Belongs to the crooked-neck family.</text>
</comment>
<keyword evidence="4" id="KW-0747">Spliceosome</keyword>
<evidence type="ECO:0000256" key="6">
    <source>
        <dbReference type="ARBA" id="ARBA00023187"/>
    </source>
</evidence>
<evidence type="ECO:0000256" key="8">
    <source>
        <dbReference type="ARBA" id="ARBA00037040"/>
    </source>
</evidence>
<dbReference type="PANTHER" id="PTHR11246:SF3">
    <property type="entry name" value="CROOKED NECK-LIKE PROTEIN 1"/>
    <property type="match status" value="1"/>
</dbReference>
<feature type="region of interest" description="Disordered" evidence="9">
    <location>
        <begin position="640"/>
        <end position="673"/>
    </location>
</feature>
<dbReference type="GO" id="GO:0071007">
    <property type="term" value="C:U2-type catalytic step 2 spliceosome"/>
    <property type="evidence" value="ECO:0007669"/>
    <property type="project" value="TreeGrafter"/>
</dbReference>
<keyword evidence="6" id="KW-0508">mRNA splicing</keyword>
<dbReference type="InterPro" id="IPR045075">
    <property type="entry name" value="Syf1-like"/>
</dbReference>
<dbReference type="InterPro" id="IPR011990">
    <property type="entry name" value="TPR-like_helical_dom_sf"/>
</dbReference>
<dbReference type="OrthoDB" id="541719at2759"/>
<protein>
    <submittedName>
        <fullName evidence="12">Crooked neck-like protein 1</fullName>
    </submittedName>
</protein>
<evidence type="ECO:0000256" key="7">
    <source>
        <dbReference type="ARBA" id="ARBA00023242"/>
    </source>
</evidence>
<dbReference type="EMBL" id="BGZK01001174">
    <property type="protein sequence ID" value="GBP73468.1"/>
    <property type="molecule type" value="Genomic_DNA"/>
</dbReference>
<sequence>MQVIANPRCSFEPRSVVSGSARVRVCGVPRSVSRAAAVKPRASVPARSSGYPAVCTPSPHTVSAPKVKNKAPAEIQITAEQLLREAKERDLEILPPPPKQKISDPEELRDYQHRKRKGFEDNIRKNRLVIGNWLKYAQWEESQKQIQRARSIYERALDVDHRNVTLWLKYTEMEMRSRQVNHARNLWDRAVTILPRVSQFWYKYTYMEEMLENVAGARQVFERWMEWQPDEQAWQTYINFELRYKEIDRARMIYERFVMVHPDVKNWIKYARSGIEDVIVSKRKYMYEQEVIENPTNYDAWFDYIRIVENEGNVDDIRDTYERAIANVPPSKDKQYWRRYIYLWINYALYEELETEDVERTRQVYRTCLELIPHRIFTFSKIWLMYAQFEVRCKNLQQARKTLGTALGMCPRDKLYRGYIDLEIQLREFDRCRILYQKFLEYGPENCITWIKFAELETLLGDIDRARAIYEIAVGQSRLDMPELLWKSYIDFEVSQGETERARQLYERLLDRTVHVKVWLSYAKFELNAENADNINIEMARRVYERANDSLRNAGEKESRVLLLEAWKEFESEIGDDIKLEKVLAKMPRRVKKRQKIVSEGGVEEGWEEVFDYIFPEDEMVRPNLKLLAAAKKWRLQKESDNIESYEDNSQSKESESQNVDTDKDNSDGINNK</sequence>
<dbReference type="Gene3D" id="1.25.40.10">
    <property type="entry name" value="Tetratricopeptide repeat domain"/>
    <property type="match status" value="3"/>
</dbReference>
<comment type="function">
    <text evidence="8">Involved in pre-mRNA splicing and cell cycle progression. Required for the spliceosome assembly and initiation of the DNA replication.</text>
</comment>
<keyword evidence="7" id="KW-0539">Nucleus</keyword>
<evidence type="ECO:0000256" key="1">
    <source>
        <dbReference type="ARBA" id="ARBA00004123"/>
    </source>
</evidence>
<evidence type="ECO:0000256" key="4">
    <source>
        <dbReference type="ARBA" id="ARBA00022728"/>
    </source>
</evidence>
<evidence type="ECO:0000259" key="11">
    <source>
        <dbReference type="Pfam" id="PF23233"/>
    </source>
</evidence>
<evidence type="ECO:0000259" key="10">
    <source>
        <dbReference type="Pfam" id="PF23231"/>
    </source>
</evidence>
<dbReference type="SMART" id="SM00386">
    <property type="entry name" value="HAT"/>
    <property type="match status" value="12"/>
</dbReference>
<keyword evidence="3" id="KW-0507">mRNA processing</keyword>
<evidence type="ECO:0000256" key="5">
    <source>
        <dbReference type="ARBA" id="ARBA00022737"/>
    </source>
</evidence>
<name>A0A4C1YBU1_EUMVA</name>
<dbReference type="FunFam" id="1.25.40.10:FF:000876">
    <property type="entry name" value="crooked neck-like protein 1"/>
    <property type="match status" value="1"/>
</dbReference>
<dbReference type="GO" id="GO:0071011">
    <property type="term" value="C:precatalytic spliceosome"/>
    <property type="evidence" value="ECO:0007669"/>
    <property type="project" value="TreeGrafter"/>
</dbReference>
<dbReference type="GO" id="GO:0000245">
    <property type="term" value="P:spliceosomal complex assembly"/>
    <property type="evidence" value="ECO:0007669"/>
    <property type="project" value="TreeGrafter"/>
</dbReference>
<evidence type="ECO:0000313" key="12">
    <source>
        <dbReference type="EMBL" id="GBP73468.1"/>
    </source>
</evidence>
<feature type="compositionally biased region" description="Basic and acidic residues" evidence="9">
    <location>
        <begin position="650"/>
        <end position="667"/>
    </location>
</feature>
<feature type="domain" description="Pre-mRNA-splicing factor Syf1/CRNKL1-like C-terminal HAT-repeats" evidence="10">
    <location>
        <begin position="354"/>
        <end position="506"/>
    </location>
</feature>
<dbReference type="GO" id="GO:0071014">
    <property type="term" value="C:post-mRNA release spliceosomal complex"/>
    <property type="evidence" value="ECO:0007669"/>
    <property type="project" value="TreeGrafter"/>
</dbReference>
<keyword evidence="13" id="KW-1185">Reference proteome</keyword>
<dbReference type="Pfam" id="PF23233">
    <property type="entry name" value="HAT_Syf1_CNRKL1_N"/>
    <property type="match status" value="1"/>
</dbReference>
<dbReference type="InterPro" id="IPR055433">
    <property type="entry name" value="HAT_Syf1-like_N"/>
</dbReference>
<dbReference type="STRING" id="151549.A0A4C1YBU1"/>